<gene>
    <name evidence="1" type="ORF">RPERSI_LOCUS7275</name>
</gene>
<dbReference type="Proteomes" id="UP000789920">
    <property type="component" value="Unassembled WGS sequence"/>
</dbReference>
<keyword evidence="2" id="KW-1185">Reference proteome</keyword>
<accession>A0ACA9NAA6</accession>
<reference evidence="1" key="1">
    <citation type="submission" date="2021-06" db="EMBL/GenBank/DDBJ databases">
        <authorList>
            <person name="Kallberg Y."/>
            <person name="Tangrot J."/>
            <person name="Rosling A."/>
        </authorList>
    </citation>
    <scope>NUCLEOTIDE SEQUENCE</scope>
    <source>
        <strain evidence="1">MA461A</strain>
    </source>
</reference>
<comment type="caution">
    <text evidence="1">The sequence shown here is derived from an EMBL/GenBank/DDBJ whole genome shotgun (WGS) entry which is preliminary data.</text>
</comment>
<organism evidence="1 2">
    <name type="scientific">Racocetra persica</name>
    <dbReference type="NCBI Taxonomy" id="160502"/>
    <lineage>
        <taxon>Eukaryota</taxon>
        <taxon>Fungi</taxon>
        <taxon>Fungi incertae sedis</taxon>
        <taxon>Mucoromycota</taxon>
        <taxon>Glomeromycotina</taxon>
        <taxon>Glomeromycetes</taxon>
        <taxon>Diversisporales</taxon>
        <taxon>Gigasporaceae</taxon>
        <taxon>Racocetra</taxon>
    </lineage>
</organism>
<evidence type="ECO:0000313" key="1">
    <source>
        <dbReference type="EMBL" id="CAG8635477.1"/>
    </source>
</evidence>
<evidence type="ECO:0000313" key="2">
    <source>
        <dbReference type="Proteomes" id="UP000789920"/>
    </source>
</evidence>
<dbReference type="EMBL" id="CAJVQC010012156">
    <property type="protein sequence ID" value="CAG8635477.1"/>
    <property type="molecule type" value="Genomic_DNA"/>
</dbReference>
<protein>
    <submittedName>
        <fullName evidence="1">26288_t:CDS:1</fullName>
    </submittedName>
</protein>
<feature type="non-terminal residue" evidence="1">
    <location>
        <position position="1"/>
    </location>
</feature>
<name>A0ACA9NAA6_9GLOM</name>
<sequence length="104" mass="12007">SFQNLTQLQNPSFIEKTNDCIDYVREKLPPLKNNAAAVDIACWKESSQVNEYYRVLFEQKIKVYGVLGISNCTNSMLTIQHMEDVKYLRIERVTVTAVNVLLSY</sequence>
<proteinExistence type="predicted"/>